<dbReference type="InterPro" id="IPR002938">
    <property type="entry name" value="FAD-bd"/>
</dbReference>
<dbReference type="PRINTS" id="PR00420">
    <property type="entry name" value="RNGMNOXGNASE"/>
</dbReference>
<dbReference type="InterPro" id="IPR036188">
    <property type="entry name" value="FAD/NAD-bd_sf"/>
</dbReference>
<comment type="caution">
    <text evidence="4">The sequence shown here is derived from an EMBL/GenBank/DDBJ whole genome shotgun (WGS) entry which is preliminary data.</text>
</comment>
<feature type="domain" description="FAD-binding" evidence="3">
    <location>
        <begin position="9"/>
        <end position="167"/>
    </location>
</feature>
<reference evidence="4 5" key="1">
    <citation type="submission" date="2020-08" db="EMBL/GenBank/DDBJ databases">
        <title>Genomic Encyclopedia of Type Strains, Phase IV (KMG-IV): sequencing the most valuable type-strain genomes for metagenomic binning, comparative biology and taxonomic classification.</title>
        <authorList>
            <person name="Goeker M."/>
        </authorList>
    </citation>
    <scope>NUCLEOTIDE SEQUENCE [LARGE SCALE GENOMIC DNA]</scope>
    <source>
        <strain evidence="4 5">DSM 27057</strain>
    </source>
</reference>
<dbReference type="EMBL" id="JACIDX010000009">
    <property type="protein sequence ID" value="MBB3955582.1"/>
    <property type="molecule type" value="Genomic_DNA"/>
</dbReference>
<dbReference type="Pfam" id="PF01494">
    <property type="entry name" value="FAD_binding_3"/>
    <property type="match status" value="2"/>
</dbReference>
<dbReference type="SUPFAM" id="SSF51905">
    <property type="entry name" value="FAD/NAD(P)-binding domain"/>
    <property type="match status" value="1"/>
</dbReference>
<protein>
    <submittedName>
        <fullName evidence="4">2-polyprenyl-6-methoxyphenol hydroxylase-like FAD-dependent oxidoreductase</fullName>
    </submittedName>
</protein>
<organism evidence="4 5">
    <name type="scientific">Novosphingobium sediminicola</name>
    <dbReference type="NCBI Taxonomy" id="563162"/>
    <lineage>
        <taxon>Bacteria</taxon>
        <taxon>Pseudomonadati</taxon>
        <taxon>Pseudomonadota</taxon>
        <taxon>Alphaproteobacteria</taxon>
        <taxon>Sphingomonadales</taxon>
        <taxon>Sphingomonadaceae</taxon>
        <taxon>Novosphingobium</taxon>
    </lineage>
</organism>
<dbReference type="Proteomes" id="UP000548867">
    <property type="component" value="Unassembled WGS sequence"/>
</dbReference>
<sequence>MSVNAKSFLIVGGGVGGMSAAISLRQCGADVELIDVDPQWRALGAGMTITGPTLRAFDRLGLLDSVREKGYLSDRTKFFSRDGEFQRENLAPSLEDGLPQAGGILRPDLHAIFSARVLELGAKVRLGITITDIAQDDEGVTVRFSDGGSGRYDAVVGADGFGSATRGMILPDAPRARFTGQGCWRLLADRPAHVTSPEIYFGPDYKVGVNPCSPDKMYLFANVKMPGNPHVPDGELVERMRALLAPIGGTIAGVREGIGPDSAINYRPLEAILIPLPWHKGRVGLIGDAVHSTTPHLASGAGLSVEDGLLVGQMLAGAQDVEAAWRAFGERRWERSRMVVENSVLIGQLEQEGGHDHRIAQIMGESVIALSQPV</sequence>
<dbReference type="Gene3D" id="3.50.50.60">
    <property type="entry name" value="FAD/NAD(P)-binding domain"/>
    <property type="match status" value="1"/>
</dbReference>
<evidence type="ECO:0000313" key="4">
    <source>
        <dbReference type="EMBL" id="MBB3955582.1"/>
    </source>
</evidence>
<evidence type="ECO:0000313" key="5">
    <source>
        <dbReference type="Proteomes" id="UP000548867"/>
    </source>
</evidence>
<keyword evidence="5" id="KW-1185">Reference proteome</keyword>
<proteinExistence type="predicted"/>
<feature type="domain" description="FAD-binding" evidence="3">
    <location>
        <begin position="277"/>
        <end position="319"/>
    </location>
</feature>
<dbReference type="GO" id="GO:0004497">
    <property type="term" value="F:monooxygenase activity"/>
    <property type="evidence" value="ECO:0007669"/>
    <property type="project" value="UniProtKB-KW"/>
</dbReference>
<dbReference type="PANTHER" id="PTHR13789">
    <property type="entry name" value="MONOOXYGENASE"/>
    <property type="match status" value="1"/>
</dbReference>
<dbReference type="PANTHER" id="PTHR13789:SF309">
    <property type="entry name" value="PUTATIVE (AFU_ORTHOLOGUE AFUA_6G14510)-RELATED"/>
    <property type="match status" value="1"/>
</dbReference>
<keyword evidence="2" id="KW-0503">Monooxygenase</keyword>
<evidence type="ECO:0000256" key="1">
    <source>
        <dbReference type="ARBA" id="ARBA00023002"/>
    </source>
</evidence>
<accession>A0A7W6CQ17</accession>
<gene>
    <name evidence="4" type="ORF">GGR38_002538</name>
</gene>
<dbReference type="AlphaFoldDB" id="A0A7W6CQ17"/>
<dbReference type="NCBIfam" id="NF005313">
    <property type="entry name" value="PRK06847.1"/>
    <property type="match status" value="1"/>
</dbReference>
<dbReference type="InterPro" id="IPR050493">
    <property type="entry name" value="FAD-dep_Monooxygenase_BioMet"/>
</dbReference>
<name>A0A7W6CQ17_9SPHN</name>
<dbReference type="GO" id="GO:0071949">
    <property type="term" value="F:FAD binding"/>
    <property type="evidence" value="ECO:0007669"/>
    <property type="project" value="InterPro"/>
</dbReference>
<evidence type="ECO:0000259" key="3">
    <source>
        <dbReference type="Pfam" id="PF01494"/>
    </source>
</evidence>
<evidence type="ECO:0000256" key="2">
    <source>
        <dbReference type="ARBA" id="ARBA00023033"/>
    </source>
</evidence>
<keyword evidence="1" id="KW-0560">Oxidoreductase</keyword>